<dbReference type="Proteomes" id="UP000785679">
    <property type="component" value="Unassembled WGS sequence"/>
</dbReference>
<feature type="transmembrane region" description="Helical" evidence="1">
    <location>
        <begin position="38"/>
        <end position="56"/>
    </location>
</feature>
<protein>
    <submittedName>
        <fullName evidence="2">Uncharacterized protein</fullName>
    </submittedName>
</protein>
<gene>
    <name evidence="2" type="ORF">FGO68_gene15084</name>
</gene>
<evidence type="ECO:0000313" key="3">
    <source>
        <dbReference type="Proteomes" id="UP000785679"/>
    </source>
</evidence>
<comment type="caution">
    <text evidence="2">The sequence shown here is derived from an EMBL/GenBank/DDBJ whole genome shotgun (WGS) entry which is preliminary data.</text>
</comment>
<evidence type="ECO:0000313" key="2">
    <source>
        <dbReference type="EMBL" id="TNV85205.1"/>
    </source>
</evidence>
<name>A0A8J8T846_HALGN</name>
<evidence type="ECO:0000256" key="1">
    <source>
        <dbReference type="SAM" id="Phobius"/>
    </source>
</evidence>
<sequence>MKTFPNNVQLQHERRLGYDKKMRLFDGLGESPQPASESARIAIMIMTIFSVASVVMRHHFLIRWRLEQYKIALLECMIGTQDENRQKKLKKLSRSTVLKSPQFYTDLLILIIQPIPYFDGVVNMECINIKDHAEFVNVPFQINSILLSLMCGRLVLITRALLNYSVYTDKHAKQLWYGNLLSLINLIQWRRVWVYAEHSVCLQMLHYLKAREDNLDHPHYLDNSFGL</sequence>
<reference evidence="2" key="1">
    <citation type="submission" date="2019-06" db="EMBL/GenBank/DDBJ databases">
        <authorList>
            <person name="Zheng W."/>
        </authorList>
    </citation>
    <scope>NUCLEOTIDE SEQUENCE</scope>
    <source>
        <strain evidence="2">QDHG01</strain>
    </source>
</reference>
<keyword evidence="3" id="KW-1185">Reference proteome</keyword>
<organism evidence="2 3">
    <name type="scientific">Halteria grandinella</name>
    <dbReference type="NCBI Taxonomy" id="5974"/>
    <lineage>
        <taxon>Eukaryota</taxon>
        <taxon>Sar</taxon>
        <taxon>Alveolata</taxon>
        <taxon>Ciliophora</taxon>
        <taxon>Intramacronucleata</taxon>
        <taxon>Spirotrichea</taxon>
        <taxon>Stichotrichia</taxon>
        <taxon>Sporadotrichida</taxon>
        <taxon>Halteriidae</taxon>
        <taxon>Halteria</taxon>
    </lineage>
</organism>
<accession>A0A8J8T846</accession>
<dbReference type="AlphaFoldDB" id="A0A8J8T846"/>
<proteinExistence type="predicted"/>
<keyword evidence="1" id="KW-0472">Membrane</keyword>
<keyword evidence="1" id="KW-0812">Transmembrane</keyword>
<dbReference type="EMBL" id="RRYP01002040">
    <property type="protein sequence ID" value="TNV85205.1"/>
    <property type="molecule type" value="Genomic_DNA"/>
</dbReference>
<keyword evidence="1" id="KW-1133">Transmembrane helix</keyword>